<keyword evidence="6 14" id="KW-0220">Diaminopimelate biosynthesis</keyword>
<dbReference type="CDD" id="cd02274">
    <property type="entry name" value="DHDPR_N"/>
    <property type="match status" value="1"/>
</dbReference>
<evidence type="ECO:0000256" key="1">
    <source>
        <dbReference type="ARBA" id="ARBA00004496"/>
    </source>
</evidence>
<organism evidence="17 18">
    <name type="scientific">Herbaspirillum aquaticum</name>
    <dbReference type="NCBI Taxonomy" id="568783"/>
    <lineage>
        <taxon>Bacteria</taxon>
        <taxon>Pseudomonadati</taxon>
        <taxon>Pseudomonadota</taxon>
        <taxon>Betaproteobacteria</taxon>
        <taxon>Burkholderiales</taxon>
        <taxon>Oxalobacteraceae</taxon>
        <taxon>Herbaspirillum</taxon>
    </lineage>
</organism>
<keyword evidence="3 14" id="KW-0963">Cytoplasm</keyword>
<dbReference type="GO" id="GO:0019877">
    <property type="term" value="P:diaminopimelate biosynthetic process"/>
    <property type="evidence" value="ECO:0007669"/>
    <property type="project" value="UniProtKB-UniRule"/>
</dbReference>
<evidence type="ECO:0000256" key="4">
    <source>
        <dbReference type="ARBA" id="ARBA00022605"/>
    </source>
</evidence>
<dbReference type="GO" id="GO:0008839">
    <property type="term" value="F:4-hydroxy-tetrahydrodipicolinate reductase"/>
    <property type="evidence" value="ECO:0007669"/>
    <property type="project" value="UniProtKB-UniRule"/>
</dbReference>
<dbReference type="PANTHER" id="PTHR20836:SF0">
    <property type="entry name" value="4-HYDROXY-TETRAHYDRODIPICOLINATE REDUCTASE 1, CHLOROPLASTIC-RELATED"/>
    <property type="match status" value="1"/>
</dbReference>
<evidence type="ECO:0000256" key="10">
    <source>
        <dbReference type="ARBA" id="ARBA00037922"/>
    </source>
</evidence>
<dbReference type="FunFam" id="3.30.360.10:FF:000004">
    <property type="entry name" value="4-hydroxy-tetrahydrodipicolinate reductase"/>
    <property type="match status" value="1"/>
</dbReference>
<feature type="domain" description="Dihydrodipicolinate reductase C-terminal" evidence="16">
    <location>
        <begin position="129"/>
        <end position="265"/>
    </location>
</feature>
<dbReference type="Gene3D" id="3.30.360.10">
    <property type="entry name" value="Dihydrodipicolinate Reductase, domain 2"/>
    <property type="match status" value="1"/>
</dbReference>
<feature type="binding site" evidence="14">
    <location>
        <position position="36"/>
    </location>
    <ligand>
        <name>NAD(+)</name>
        <dbReference type="ChEBI" id="CHEBI:57540"/>
    </ligand>
</feature>
<reference evidence="17 18" key="1">
    <citation type="journal article" date="2010" name="Int. J. Syst. Evol. Microbiol.">
        <title>Reclassification of Herbaspirillum putei as a later heterotypic synonym of Herbaspirillum huttiense, with the description of H. huttiense subsp. huttiense subsp. nov. and H. huttiense subsp. putei subsp. nov., comb. nov., and description of Herbaspirillum aquaticum sp. nov.</title>
        <authorList>
            <person name="Dobritsa A.P."/>
            <person name="Reddy M.C."/>
            <person name="Samadpour M."/>
        </authorList>
    </citation>
    <scope>NUCLEOTIDE SEQUENCE [LARGE SCALE GENOMIC DNA]</scope>
    <source>
        <strain evidence="17 18">IEH 4430</strain>
    </source>
</reference>
<keyword evidence="9 14" id="KW-0457">Lysine biosynthesis</keyword>
<name>A0A225SPX7_9BURK</name>
<evidence type="ECO:0000256" key="13">
    <source>
        <dbReference type="ARBA" id="ARBA00049396"/>
    </source>
</evidence>
<dbReference type="Pfam" id="PF05173">
    <property type="entry name" value="DapB_C"/>
    <property type="match status" value="1"/>
</dbReference>
<feature type="active site" description="Proton donor" evidence="14">
    <location>
        <position position="160"/>
    </location>
</feature>
<dbReference type="InterPro" id="IPR022663">
    <property type="entry name" value="DapB_C"/>
</dbReference>
<evidence type="ECO:0000256" key="11">
    <source>
        <dbReference type="ARBA" id="ARBA00038983"/>
    </source>
</evidence>
<protein>
    <recommendedName>
        <fullName evidence="11 14">4-hydroxy-tetrahydrodipicolinate reductase</fullName>
        <shortName evidence="14">HTPA reductase</shortName>
        <ecNumber evidence="11 14">1.17.1.8</ecNumber>
    </recommendedName>
</protein>
<comment type="catalytic activity">
    <reaction evidence="12 14">
        <text>(S)-2,3,4,5-tetrahydrodipicolinate + NADP(+) + H2O = (2S,4S)-4-hydroxy-2,3,4,5-tetrahydrodipicolinate + NADPH + H(+)</text>
        <dbReference type="Rhea" id="RHEA:35331"/>
        <dbReference type="ChEBI" id="CHEBI:15377"/>
        <dbReference type="ChEBI" id="CHEBI:15378"/>
        <dbReference type="ChEBI" id="CHEBI:16845"/>
        <dbReference type="ChEBI" id="CHEBI:57783"/>
        <dbReference type="ChEBI" id="CHEBI:58349"/>
        <dbReference type="ChEBI" id="CHEBI:67139"/>
        <dbReference type="EC" id="1.17.1.8"/>
    </reaction>
</comment>
<dbReference type="GO" id="GO:0050661">
    <property type="term" value="F:NADP binding"/>
    <property type="evidence" value="ECO:0007669"/>
    <property type="project" value="UniProtKB-UniRule"/>
</dbReference>
<dbReference type="SUPFAM" id="SSF55347">
    <property type="entry name" value="Glyceraldehyde-3-phosphate dehydrogenase-like, C-terminal domain"/>
    <property type="match status" value="1"/>
</dbReference>
<feature type="domain" description="Dihydrodipicolinate reductase N-terminal" evidence="15">
    <location>
        <begin position="5"/>
        <end position="126"/>
    </location>
</feature>
<dbReference type="GO" id="GO:0009089">
    <property type="term" value="P:lysine biosynthetic process via diaminopimelate"/>
    <property type="evidence" value="ECO:0007669"/>
    <property type="project" value="UniProtKB-UniRule"/>
</dbReference>
<gene>
    <name evidence="14" type="primary">dapB</name>
    <name evidence="17" type="ORF">CEJ45_18010</name>
</gene>
<comment type="caution">
    <text evidence="17">The sequence shown here is derived from an EMBL/GenBank/DDBJ whole genome shotgun (WGS) entry which is preliminary data.</text>
</comment>
<comment type="subunit">
    <text evidence="14">Homotetramer.</text>
</comment>
<dbReference type="UniPathway" id="UPA00034">
    <property type="reaction ID" value="UER00018"/>
</dbReference>
<dbReference type="EC" id="1.17.1.8" evidence="11 14"/>
<dbReference type="Proteomes" id="UP000214747">
    <property type="component" value="Unassembled WGS sequence"/>
</dbReference>
<dbReference type="AlphaFoldDB" id="A0A225SPX7"/>
<evidence type="ECO:0000256" key="7">
    <source>
        <dbReference type="ARBA" id="ARBA00023002"/>
    </source>
</evidence>
<evidence type="ECO:0000313" key="17">
    <source>
        <dbReference type="EMBL" id="OWY33074.1"/>
    </source>
</evidence>
<feature type="binding site" evidence="14">
    <location>
        <begin position="99"/>
        <end position="101"/>
    </location>
    <ligand>
        <name>NAD(+)</name>
        <dbReference type="ChEBI" id="CHEBI:57540"/>
    </ligand>
</feature>
<feature type="binding site" evidence="14">
    <location>
        <position position="157"/>
    </location>
    <ligand>
        <name>(S)-2,3,4,5-tetrahydrodipicolinate</name>
        <dbReference type="ChEBI" id="CHEBI:16845"/>
    </ligand>
</feature>
<dbReference type="PANTHER" id="PTHR20836">
    <property type="entry name" value="DIHYDRODIPICOLINATE REDUCTASE"/>
    <property type="match status" value="1"/>
</dbReference>
<evidence type="ECO:0000256" key="9">
    <source>
        <dbReference type="ARBA" id="ARBA00023154"/>
    </source>
</evidence>
<dbReference type="GO" id="GO:0051287">
    <property type="term" value="F:NAD binding"/>
    <property type="evidence" value="ECO:0007669"/>
    <property type="project" value="UniProtKB-UniRule"/>
</dbReference>
<comment type="catalytic activity">
    <reaction evidence="13 14">
        <text>(S)-2,3,4,5-tetrahydrodipicolinate + NAD(+) + H2O = (2S,4S)-4-hydroxy-2,3,4,5-tetrahydrodipicolinate + NADH + H(+)</text>
        <dbReference type="Rhea" id="RHEA:35323"/>
        <dbReference type="ChEBI" id="CHEBI:15377"/>
        <dbReference type="ChEBI" id="CHEBI:15378"/>
        <dbReference type="ChEBI" id="CHEBI:16845"/>
        <dbReference type="ChEBI" id="CHEBI:57540"/>
        <dbReference type="ChEBI" id="CHEBI:57945"/>
        <dbReference type="ChEBI" id="CHEBI:67139"/>
        <dbReference type="EC" id="1.17.1.8"/>
    </reaction>
</comment>
<keyword evidence="18" id="KW-1185">Reference proteome</keyword>
<evidence type="ECO:0000259" key="16">
    <source>
        <dbReference type="Pfam" id="PF05173"/>
    </source>
</evidence>
<dbReference type="EMBL" id="NJGV01000020">
    <property type="protein sequence ID" value="OWY33074.1"/>
    <property type="molecule type" value="Genomic_DNA"/>
</dbReference>
<evidence type="ECO:0000256" key="5">
    <source>
        <dbReference type="ARBA" id="ARBA00022857"/>
    </source>
</evidence>
<dbReference type="HAMAP" id="MF_00102">
    <property type="entry name" value="DapB"/>
    <property type="match status" value="1"/>
</dbReference>
<feature type="binding site" evidence="14">
    <location>
        <begin position="10"/>
        <end position="15"/>
    </location>
    <ligand>
        <name>NAD(+)</name>
        <dbReference type="ChEBI" id="CHEBI:57540"/>
    </ligand>
</feature>
<dbReference type="InterPro" id="IPR036291">
    <property type="entry name" value="NAD(P)-bd_dom_sf"/>
</dbReference>
<evidence type="ECO:0000256" key="8">
    <source>
        <dbReference type="ARBA" id="ARBA00023027"/>
    </source>
</evidence>
<comment type="similarity">
    <text evidence="2 14">Belongs to the DapB family.</text>
</comment>
<dbReference type="GO" id="GO:0005829">
    <property type="term" value="C:cytosol"/>
    <property type="evidence" value="ECO:0007669"/>
    <property type="project" value="TreeGrafter"/>
</dbReference>
<dbReference type="InterPro" id="IPR022664">
    <property type="entry name" value="DapB_N_CS"/>
</dbReference>
<comment type="subcellular location">
    <subcellularLocation>
        <location evidence="1 14">Cytoplasm</location>
    </subcellularLocation>
</comment>
<comment type="function">
    <text evidence="14">Catalyzes the conversion of 4-hydroxy-tetrahydrodipicolinate (HTPA) to tetrahydrodipicolinate.</text>
</comment>
<dbReference type="PROSITE" id="PS01298">
    <property type="entry name" value="DAPB"/>
    <property type="match status" value="1"/>
</dbReference>
<evidence type="ECO:0000256" key="3">
    <source>
        <dbReference type="ARBA" id="ARBA00022490"/>
    </source>
</evidence>
<dbReference type="InterPro" id="IPR000846">
    <property type="entry name" value="DapB_N"/>
</dbReference>
<dbReference type="GO" id="GO:0016726">
    <property type="term" value="F:oxidoreductase activity, acting on CH or CH2 groups, NAD or NADP as acceptor"/>
    <property type="evidence" value="ECO:0007669"/>
    <property type="project" value="UniProtKB-UniRule"/>
</dbReference>
<dbReference type="SUPFAM" id="SSF51735">
    <property type="entry name" value="NAD(P)-binding Rossmann-fold domains"/>
    <property type="match status" value="1"/>
</dbReference>
<feature type="active site" description="Proton donor/acceptor" evidence="14">
    <location>
        <position position="156"/>
    </location>
</feature>
<evidence type="ECO:0000313" key="18">
    <source>
        <dbReference type="Proteomes" id="UP000214747"/>
    </source>
</evidence>
<evidence type="ECO:0000256" key="6">
    <source>
        <dbReference type="ARBA" id="ARBA00022915"/>
    </source>
</evidence>
<keyword evidence="5 14" id="KW-0521">NADP</keyword>
<keyword evidence="8 14" id="KW-0520">NAD</keyword>
<dbReference type="Pfam" id="PF01113">
    <property type="entry name" value="DapB_N"/>
    <property type="match status" value="1"/>
</dbReference>
<comment type="pathway">
    <text evidence="10 14">Amino-acid biosynthesis; L-lysine biosynthesis via DAP pathway; (S)-tetrahydrodipicolinate from L-aspartate: step 4/4.</text>
</comment>
<evidence type="ECO:0000256" key="12">
    <source>
        <dbReference type="ARBA" id="ARBA00049080"/>
    </source>
</evidence>
<feature type="binding site" evidence="14">
    <location>
        <begin position="123"/>
        <end position="126"/>
    </location>
    <ligand>
        <name>NAD(+)</name>
        <dbReference type="ChEBI" id="CHEBI:57540"/>
    </ligand>
</feature>
<dbReference type="FunFam" id="3.40.50.720:FF:000048">
    <property type="entry name" value="4-hydroxy-tetrahydrodipicolinate reductase"/>
    <property type="match status" value="1"/>
</dbReference>
<comment type="caution">
    <text evidence="14">Was originally thought to be a dihydrodipicolinate reductase (DHDPR), catalyzing the conversion of dihydrodipicolinate to tetrahydrodipicolinate. However, it was shown in E.coli that the substrate of the enzymatic reaction is not dihydrodipicolinate (DHDP) but in fact (2S,4S)-4-hydroxy-2,3,4,5-tetrahydrodipicolinic acid (HTPA), the product released by the DapA-catalyzed reaction.</text>
</comment>
<dbReference type="RefSeq" id="WP_088756410.1">
    <property type="nucleotide sequence ID" value="NZ_NJGV01000020.1"/>
</dbReference>
<evidence type="ECO:0000256" key="2">
    <source>
        <dbReference type="ARBA" id="ARBA00006642"/>
    </source>
</evidence>
<proteinExistence type="inferred from homology"/>
<dbReference type="Gene3D" id="3.40.50.720">
    <property type="entry name" value="NAD(P)-binding Rossmann-like Domain"/>
    <property type="match status" value="1"/>
</dbReference>
<dbReference type="PIRSF" id="PIRSF000161">
    <property type="entry name" value="DHPR"/>
    <property type="match status" value="1"/>
</dbReference>
<dbReference type="NCBIfam" id="TIGR00036">
    <property type="entry name" value="dapB"/>
    <property type="match status" value="1"/>
</dbReference>
<comment type="caution">
    <text evidence="14">Lacks conserved residue(s) required for the propagation of feature annotation.</text>
</comment>
<keyword evidence="7 14" id="KW-0560">Oxidoreductase</keyword>
<accession>A0A225SPX7</accession>
<keyword evidence="4 14" id="KW-0028">Amino-acid biosynthesis</keyword>
<evidence type="ECO:0000256" key="14">
    <source>
        <dbReference type="HAMAP-Rule" id="MF_00102"/>
    </source>
</evidence>
<sequence>MTALNIAVAGASGRMGRMLIEAILNAEGLKLSGALDTPASPAIGTDAGLFLGKTTGVVIESDLARGLAGADVLIDFTRPEGTLKHLEYCAAHGVKVVIGTTGFEAEGKAAITEFAKRTAIMAAPNMSVGVNVTLKLLELAAKNFSHGYDIEIIEAHHRHKVDAPSGTALKMGEVIADALGKKLDDVAVYAREGVTGERDPSSIGFATVRGGDIIGDHTVLFAGIGERIEISHKSSSRVSYAMGSLRAARFLAEKDTGLYDMQDVLGFK</sequence>
<evidence type="ECO:0000259" key="15">
    <source>
        <dbReference type="Pfam" id="PF01113"/>
    </source>
</evidence>
<dbReference type="InterPro" id="IPR023940">
    <property type="entry name" value="DHDPR_bac"/>
</dbReference>
<feature type="binding site" evidence="14">
    <location>
        <begin position="166"/>
        <end position="167"/>
    </location>
    <ligand>
        <name>(S)-2,3,4,5-tetrahydrodipicolinate</name>
        <dbReference type="ChEBI" id="CHEBI:16845"/>
    </ligand>
</feature>